<dbReference type="AlphaFoldDB" id="A0A8T0IRS1"/>
<dbReference type="InterPro" id="IPR039421">
    <property type="entry name" value="Type_1_exporter"/>
</dbReference>
<keyword evidence="4" id="KW-0410">Iron transport</keyword>
<feature type="transmembrane region" description="Helical" evidence="15">
    <location>
        <begin position="315"/>
        <end position="336"/>
    </location>
</feature>
<dbReference type="EMBL" id="CM026422">
    <property type="protein sequence ID" value="KAG0585767.1"/>
    <property type="molecule type" value="Genomic_DNA"/>
</dbReference>
<evidence type="ECO:0000256" key="15">
    <source>
        <dbReference type="SAM" id="Phobius"/>
    </source>
</evidence>
<dbReference type="GO" id="GO:0005524">
    <property type="term" value="F:ATP binding"/>
    <property type="evidence" value="ECO:0007669"/>
    <property type="project" value="UniProtKB-KW"/>
</dbReference>
<keyword evidence="3" id="KW-0813">Transport</keyword>
<dbReference type="PROSITE" id="PS50929">
    <property type="entry name" value="ABC_TM1F"/>
    <property type="match status" value="1"/>
</dbReference>
<evidence type="ECO:0000256" key="12">
    <source>
        <dbReference type="ARBA" id="ARBA00023128"/>
    </source>
</evidence>
<comment type="subcellular location">
    <subcellularLocation>
        <location evidence="1">Mitochondrion inner membrane</location>
        <topology evidence="1">Multi-pass membrane protein</topology>
    </subcellularLocation>
</comment>
<dbReference type="SUPFAM" id="SSF90123">
    <property type="entry name" value="ABC transporter transmembrane region"/>
    <property type="match status" value="1"/>
</dbReference>
<evidence type="ECO:0000313" key="18">
    <source>
        <dbReference type="EMBL" id="KAG0585767.1"/>
    </source>
</evidence>
<feature type="transmembrane region" description="Helical" evidence="15">
    <location>
        <begin position="199"/>
        <end position="221"/>
    </location>
</feature>
<evidence type="ECO:0000256" key="4">
    <source>
        <dbReference type="ARBA" id="ARBA00022496"/>
    </source>
</evidence>
<dbReference type="CDD" id="cd18582">
    <property type="entry name" value="ABC_6TM_ATM1_ABCB7"/>
    <property type="match status" value="1"/>
</dbReference>
<sequence length="743" mass="81112">MLRRVVRKAVQEARNSLPGVDTRGSPLSTLLPRSGINAALGNVAGDEWRWHGKDRNSAFTITESLNKHGADVNSARGLHSRAALHVAGSSPTVPALYLRAMSSLVDASKSDVSKREASKKIDMSMKEEPEKAVADARILRSLASYLWPKDNPEFRRRVALALSLLVASKVLNVQVPFMFKYAVDALSTAAGATGATAAASAATTSLLFATPTAVLLGYGIARAGASACNELRNAVFAKVAQGTIRTVARKVFMHLHNLDLSYHLSRQTGSLNRTIDRGTRAINFILSSMVFNVVPTLLEISMVAGILAYKFGAPFAWITSFTVAAYTLFTLSVTQWRTKFRQDMNKADNAASSRATDSLINYETVKYFNNEEHEARRYDEFLKKYEEAALKTQTSLSSLNFGQNVIFSAALSTAMIMCSQGILNGTMSLGDLVMVNGLLFQLSLPLNFLGTVYRETRQSLIDMHSMFSLLEVKASVADEPHAKPLDLKGGSISFENVHFGYLTDRPILNGISFDVPAGNSVAIVGTSGSGKSTILRLLYRFFDCDSGSVKVDGQDVRDLTLESLRKCIGVVPQDTVLFNDTIFYNIHYGRMTASKEEVIEAAKQAAIHDVIMRFPEQYETRVGERGLKLSGGEKQRVALARAFLKAPPVLLCDEATSALDSSTEGEILTSLRSLANDRTAIFIAHRLTTAMQCDEIVVLEEGRVVERGSHEVLLAMNGRYAQLWNQQNSTDGGSDVDKLNAAM</sequence>
<dbReference type="SUPFAM" id="SSF52540">
    <property type="entry name" value="P-loop containing nucleoside triphosphate hydrolases"/>
    <property type="match status" value="1"/>
</dbReference>
<comment type="subunit">
    <text evidence="2">Homodimer.</text>
</comment>
<dbReference type="FunFam" id="1.20.1560.10:FF:000004">
    <property type="entry name" value="ATP-binding cassette sub-family B member 7"/>
    <property type="match status" value="1"/>
</dbReference>
<keyword evidence="11" id="KW-0406">Ion transport</keyword>
<dbReference type="Pfam" id="PF00005">
    <property type="entry name" value="ABC_tran"/>
    <property type="match status" value="1"/>
</dbReference>
<dbReference type="GO" id="GO:0005743">
    <property type="term" value="C:mitochondrial inner membrane"/>
    <property type="evidence" value="ECO:0007669"/>
    <property type="project" value="UniProtKB-SubCell"/>
</dbReference>
<gene>
    <name evidence="18" type="ORF">KC19_2G037100</name>
</gene>
<comment type="caution">
    <text evidence="18">The sequence shown here is derived from an EMBL/GenBank/DDBJ whole genome shotgun (WGS) entry which is preliminary data.</text>
</comment>
<dbReference type="PANTHER" id="PTHR24221:SF402">
    <property type="entry name" value="IRON-SULFUR CLUSTERS TRANSPORTER ABCB7, MITOCHONDRIAL"/>
    <property type="match status" value="1"/>
</dbReference>
<evidence type="ECO:0000256" key="11">
    <source>
        <dbReference type="ARBA" id="ARBA00023065"/>
    </source>
</evidence>
<dbReference type="Proteomes" id="UP000822688">
    <property type="component" value="Chromosome 2"/>
</dbReference>
<evidence type="ECO:0000256" key="14">
    <source>
        <dbReference type="ARBA" id="ARBA00024363"/>
    </source>
</evidence>
<keyword evidence="5 15" id="KW-0812">Transmembrane</keyword>
<accession>A0A8T0IRS1</accession>
<dbReference type="OrthoDB" id="6500128at2759"/>
<evidence type="ECO:0000256" key="13">
    <source>
        <dbReference type="ARBA" id="ARBA00023136"/>
    </source>
</evidence>
<evidence type="ECO:0000256" key="8">
    <source>
        <dbReference type="ARBA" id="ARBA00022946"/>
    </source>
</evidence>
<dbReference type="SMART" id="SM00382">
    <property type="entry name" value="AAA"/>
    <property type="match status" value="1"/>
</dbReference>
<evidence type="ECO:0000259" key="17">
    <source>
        <dbReference type="PROSITE" id="PS50929"/>
    </source>
</evidence>
<keyword evidence="6" id="KW-0547">Nucleotide-binding</keyword>
<keyword evidence="12" id="KW-0496">Mitochondrion</keyword>
<keyword evidence="7" id="KW-0067">ATP-binding</keyword>
<keyword evidence="19" id="KW-1185">Reference proteome</keyword>
<evidence type="ECO:0000259" key="16">
    <source>
        <dbReference type="PROSITE" id="PS50893"/>
    </source>
</evidence>
<dbReference type="Gene3D" id="3.40.50.300">
    <property type="entry name" value="P-loop containing nucleotide triphosphate hydrolases"/>
    <property type="match status" value="1"/>
</dbReference>
<dbReference type="InterPro" id="IPR003439">
    <property type="entry name" value="ABC_transporter-like_ATP-bd"/>
</dbReference>
<evidence type="ECO:0000256" key="7">
    <source>
        <dbReference type="ARBA" id="ARBA00022840"/>
    </source>
</evidence>
<keyword evidence="9 15" id="KW-1133">Transmembrane helix</keyword>
<keyword evidence="10" id="KW-0408">Iron</keyword>
<dbReference type="InterPro" id="IPR011527">
    <property type="entry name" value="ABC1_TM_dom"/>
</dbReference>
<dbReference type="GO" id="GO:0006826">
    <property type="term" value="P:iron ion transport"/>
    <property type="evidence" value="ECO:0007669"/>
    <property type="project" value="UniProtKB-KW"/>
</dbReference>
<reference evidence="18" key="1">
    <citation type="submission" date="2020-06" db="EMBL/GenBank/DDBJ databases">
        <title>WGS assembly of Ceratodon purpureus strain R40.</title>
        <authorList>
            <person name="Carey S.B."/>
            <person name="Jenkins J."/>
            <person name="Shu S."/>
            <person name="Lovell J.T."/>
            <person name="Sreedasyam A."/>
            <person name="Maumus F."/>
            <person name="Tiley G.P."/>
            <person name="Fernandez-Pozo N."/>
            <person name="Barry K."/>
            <person name="Chen C."/>
            <person name="Wang M."/>
            <person name="Lipzen A."/>
            <person name="Daum C."/>
            <person name="Saski C.A."/>
            <person name="Payton A.C."/>
            <person name="Mcbreen J.C."/>
            <person name="Conrad R.E."/>
            <person name="Kollar L.M."/>
            <person name="Olsson S."/>
            <person name="Huttunen S."/>
            <person name="Landis J.B."/>
            <person name="Wickett N.J."/>
            <person name="Johnson M.G."/>
            <person name="Rensing S.A."/>
            <person name="Grimwood J."/>
            <person name="Schmutz J."/>
            <person name="Mcdaniel S.F."/>
        </authorList>
    </citation>
    <scope>NUCLEOTIDE SEQUENCE</scope>
    <source>
        <strain evidence="18">R40</strain>
    </source>
</reference>
<evidence type="ECO:0000256" key="1">
    <source>
        <dbReference type="ARBA" id="ARBA00004448"/>
    </source>
</evidence>
<proteinExistence type="inferred from homology"/>
<dbReference type="Gene3D" id="1.20.1560.10">
    <property type="entry name" value="ABC transporter type 1, transmembrane domain"/>
    <property type="match status" value="1"/>
</dbReference>
<protein>
    <submittedName>
        <fullName evidence="18">Uncharacterized protein</fullName>
    </submittedName>
</protein>
<dbReference type="InterPro" id="IPR036640">
    <property type="entry name" value="ABC1_TM_sf"/>
</dbReference>
<organism evidence="18 19">
    <name type="scientific">Ceratodon purpureus</name>
    <name type="common">Fire moss</name>
    <name type="synonym">Dicranum purpureum</name>
    <dbReference type="NCBI Taxonomy" id="3225"/>
    <lineage>
        <taxon>Eukaryota</taxon>
        <taxon>Viridiplantae</taxon>
        <taxon>Streptophyta</taxon>
        <taxon>Embryophyta</taxon>
        <taxon>Bryophyta</taxon>
        <taxon>Bryophytina</taxon>
        <taxon>Bryopsida</taxon>
        <taxon>Dicranidae</taxon>
        <taxon>Pseudoditrichales</taxon>
        <taxon>Ditrichaceae</taxon>
        <taxon>Ceratodon</taxon>
    </lineage>
</organism>
<keyword evidence="8" id="KW-0809">Transit peptide</keyword>
<evidence type="ECO:0000256" key="6">
    <source>
        <dbReference type="ARBA" id="ARBA00022741"/>
    </source>
</evidence>
<feature type="domain" description="ABC transmembrane type-1" evidence="17">
    <location>
        <begin position="159"/>
        <end position="458"/>
    </location>
</feature>
<evidence type="ECO:0000256" key="10">
    <source>
        <dbReference type="ARBA" id="ARBA00023004"/>
    </source>
</evidence>
<dbReference type="GO" id="GO:0140359">
    <property type="term" value="F:ABC-type transporter activity"/>
    <property type="evidence" value="ECO:0007669"/>
    <property type="project" value="InterPro"/>
</dbReference>
<dbReference type="InterPro" id="IPR017871">
    <property type="entry name" value="ABC_transporter-like_CS"/>
</dbReference>
<dbReference type="FunFam" id="3.40.50.300:FF:001038">
    <property type="entry name" value="ABC transporter B family member 25"/>
    <property type="match status" value="1"/>
</dbReference>
<feature type="transmembrane region" description="Helical" evidence="15">
    <location>
        <begin position="281"/>
        <end position="309"/>
    </location>
</feature>
<keyword evidence="13 15" id="KW-0472">Membrane</keyword>
<feature type="domain" description="ABC transporter" evidence="16">
    <location>
        <begin position="492"/>
        <end position="726"/>
    </location>
</feature>
<evidence type="ECO:0000256" key="9">
    <source>
        <dbReference type="ARBA" id="ARBA00022989"/>
    </source>
</evidence>
<evidence type="ECO:0000256" key="5">
    <source>
        <dbReference type="ARBA" id="ARBA00022692"/>
    </source>
</evidence>
<evidence type="ECO:0000313" key="19">
    <source>
        <dbReference type="Proteomes" id="UP000822688"/>
    </source>
</evidence>
<dbReference type="CDD" id="cd03253">
    <property type="entry name" value="ABCC_ATM1_transporter"/>
    <property type="match status" value="1"/>
</dbReference>
<evidence type="ECO:0000256" key="2">
    <source>
        <dbReference type="ARBA" id="ARBA00011738"/>
    </source>
</evidence>
<feature type="transmembrane region" description="Helical" evidence="15">
    <location>
        <begin position="405"/>
        <end position="423"/>
    </location>
</feature>
<dbReference type="InterPro" id="IPR027417">
    <property type="entry name" value="P-loop_NTPase"/>
</dbReference>
<feature type="transmembrane region" description="Helical" evidence="15">
    <location>
        <begin position="158"/>
        <end position="179"/>
    </location>
</feature>
<dbReference type="InterPro" id="IPR003593">
    <property type="entry name" value="AAA+_ATPase"/>
</dbReference>
<dbReference type="PROSITE" id="PS50893">
    <property type="entry name" value="ABC_TRANSPORTER_2"/>
    <property type="match status" value="1"/>
</dbReference>
<dbReference type="PROSITE" id="PS00211">
    <property type="entry name" value="ABC_TRANSPORTER_1"/>
    <property type="match status" value="1"/>
</dbReference>
<dbReference type="GO" id="GO:0006879">
    <property type="term" value="P:intracellular iron ion homeostasis"/>
    <property type="evidence" value="ECO:0007669"/>
    <property type="project" value="TreeGrafter"/>
</dbReference>
<dbReference type="GO" id="GO:0016887">
    <property type="term" value="F:ATP hydrolysis activity"/>
    <property type="evidence" value="ECO:0007669"/>
    <property type="project" value="InterPro"/>
</dbReference>
<comment type="similarity">
    <text evidence="14">Belongs to the ABC transporter superfamily. ABCB family. Heavy Metal importer (TC 3.A.1.210) subfamily.</text>
</comment>
<dbReference type="PANTHER" id="PTHR24221">
    <property type="entry name" value="ATP-BINDING CASSETTE SUB-FAMILY B"/>
    <property type="match status" value="1"/>
</dbReference>
<evidence type="ECO:0000256" key="3">
    <source>
        <dbReference type="ARBA" id="ARBA00022448"/>
    </source>
</evidence>
<dbReference type="Pfam" id="PF00664">
    <property type="entry name" value="ABC_membrane"/>
    <property type="match status" value="1"/>
</dbReference>
<name>A0A8T0IRS1_CERPU</name>